<dbReference type="PANTHER" id="PTHR33204">
    <property type="entry name" value="TRANSCRIPTIONAL REGULATOR, MARR FAMILY"/>
    <property type="match status" value="1"/>
</dbReference>
<evidence type="ECO:0000259" key="4">
    <source>
        <dbReference type="PROSITE" id="PS51118"/>
    </source>
</evidence>
<organism evidence="5 6">
    <name type="scientific">Thalassomonas actiniarum</name>
    <dbReference type="NCBI Taxonomy" id="485447"/>
    <lineage>
        <taxon>Bacteria</taxon>
        <taxon>Pseudomonadati</taxon>
        <taxon>Pseudomonadota</taxon>
        <taxon>Gammaproteobacteria</taxon>
        <taxon>Alteromonadales</taxon>
        <taxon>Colwelliaceae</taxon>
        <taxon>Thalassomonas</taxon>
    </lineage>
</organism>
<dbReference type="Gene3D" id="1.10.10.10">
    <property type="entry name" value="Winged helix-like DNA-binding domain superfamily/Winged helix DNA-binding domain"/>
    <property type="match status" value="1"/>
</dbReference>
<name>A0AAE9YTV9_9GAMM</name>
<dbReference type="Proteomes" id="UP000032568">
    <property type="component" value="Chromosome"/>
</dbReference>
<keyword evidence="1" id="KW-0805">Transcription regulation</keyword>
<dbReference type="AlphaFoldDB" id="A0AAE9YTV9"/>
<dbReference type="GO" id="GO:0003677">
    <property type="term" value="F:DNA binding"/>
    <property type="evidence" value="ECO:0007669"/>
    <property type="project" value="UniProtKB-KW"/>
</dbReference>
<dbReference type="PANTHER" id="PTHR33204:SF18">
    <property type="entry name" value="TRANSCRIPTIONAL REGULATORY PROTEIN"/>
    <property type="match status" value="1"/>
</dbReference>
<evidence type="ECO:0000313" key="5">
    <source>
        <dbReference type="EMBL" id="WDE01135.1"/>
    </source>
</evidence>
<keyword evidence="2" id="KW-0238">DNA-binding</keyword>
<proteinExistence type="predicted"/>
<protein>
    <submittedName>
        <fullName evidence="5">Helix-turn-helix transcriptional regulator</fullName>
    </submittedName>
</protein>
<dbReference type="InterPro" id="IPR036388">
    <property type="entry name" value="WH-like_DNA-bd_sf"/>
</dbReference>
<evidence type="ECO:0000256" key="1">
    <source>
        <dbReference type="ARBA" id="ARBA00023015"/>
    </source>
</evidence>
<evidence type="ECO:0000313" key="6">
    <source>
        <dbReference type="Proteomes" id="UP000032568"/>
    </source>
</evidence>
<dbReference type="SUPFAM" id="SSF46785">
    <property type="entry name" value="Winged helix' DNA-binding domain"/>
    <property type="match status" value="1"/>
</dbReference>
<dbReference type="KEGG" id="tact:SG35_011150"/>
<dbReference type="EMBL" id="CP059735">
    <property type="protein sequence ID" value="WDE01135.1"/>
    <property type="molecule type" value="Genomic_DNA"/>
</dbReference>
<sequence length="138" mass="16343">MVDKKTKNWAGCPVRFGMSQFGDKWSFLIIRDLMFKGRKYYNEFLEAGEGISTNILANRLADLEHNGIISKHQDRIKRSKYIYRLTEKGIALMPMMLAMIDWAEKFDEQTEVPPEFIRKLRQDPDKLQQELLRQLEDD</sequence>
<dbReference type="InterPro" id="IPR002577">
    <property type="entry name" value="HTH_HxlR"/>
</dbReference>
<keyword evidence="6" id="KW-1185">Reference proteome</keyword>
<dbReference type="PROSITE" id="PS51118">
    <property type="entry name" value="HTH_HXLR"/>
    <property type="match status" value="1"/>
</dbReference>
<dbReference type="InterPro" id="IPR036390">
    <property type="entry name" value="WH_DNA-bd_sf"/>
</dbReference>
<gene>
    <name evidence="5" type="ORF">SG35_011150</name>
</gene>
<accession>A0AAE9YTV9</accession>
<reference evidence="5 6" key="2">
    <citation type="journal article" date="2022" name="Mar. Drugs">
        <title>Bioassay-Guided Fractionation Leads to the Detection of Cholic Acid Generated by the Rare Thalassomonas sp.</title>
        <authorList>
            <person name="Pheiffer F."/>
            <person name="Schneider Y.K."/>
            <person name="Hansen E.H."/>
            <person name="Andersen J.H."/>
            <person name="Isaksson J."/>
            <person name="Busche T."/>
            <person name="R C."/>
            <person name="Kalinowski J."/>
            <person name="Zyl L.V."/>
            <person name="Trindade M."/>
        </authorList>
    </citation>
    <scope>NUCLEOTIDE SEQUENCE [LARGE SCALE GENOMIC DNA]</scope>
    <source>
        <strain evidence="5 6">A5K-106</strain>
    </source>
</reference>
<evidence type="ECO:0000256" key="2">
    <source>
        <dbReference type="ARBA" id="ARBA00023125"/>
    </source>
</evidence>
<dbReference type="Pfam" id="PF01638">
    <property type="entry name" value="HxlR"/>
    <property type="match status" value="1"/>
</dbReference>
<keyword evidence="3" id="KW-0804">Transcription</keyword>
<reference evidence="5 6" key="1">
    <citation type="journal article" date="2015" name="Genome Announc.">
        <title>Draft Genome Sequences of Marine Isolates of Thalassomonas viridans and Thalassomonas actiniarum.</title>
        <authorList>
            <person name="Olonade I."/>
            <person name="van Zyl L.J."/>
            <person name="Trindade M."/>
        </authorList>
    </citation>
    <scope>NUCLEOTIDE SEQUENCE [LARGE SCALE GENOMIC DNA]</scope>
    <source>
        <strain evidence="5 6">A5K-106</strain>
    </source>
</reference>
<feature type="domain" description="HTH hxlR-type" evidence="4">
    <location>
        <begin position="12"/>
        <end position="111"/>
    </location>
</feature>
<evidence type="ECO:0000256" key="3">
    <source>
        <dbReference type="ARBA" id="ARBA00023163"/>
    </source>
</evidence>